<dbReference type="InterPro" id="IPR016187">
    <property type="entry name" value="CTDL_fold"/>
</dbReference>
<dbReference type="CDD" id="cd14948">
    <property type="entry name" value="BACON"/>
    <property type="match status" value="2"/>
</dbReference>
<name>A0ABS2F9M6_9BACE</name>
<dbReference type="Pfam" id="PF19190">
    <property type="entry name" value="BACON_2"/>
    <property type="match status" value="1"/>
</dbReference>
<evidence type="ECO:0000313" key="4">
    <source>
        <dbReference type="EMBL" id="MBM6806957.1"/>
    </source>
</evidence>
<dbReference type="InterPro" id="IPR005532">
    <property type="entry name" value="SUMF_dom"/>
</dbReference>
<sequence length="426" mass="47878">MKGAYFKIIVFFLSVSLFFTNCSEEEEVDIMFTISQNEVTFPVMGGEQTVEIKSTTNWDCAYDADWLLVRQQQDRIRIIADANGTDESRTAVVTVFCEDVVMAEVAVTQEGTIFSIEQPVLLAESSGGIFSIPISCNVEWSIENDLEWCKVEKNNSSLDVSISRNYNMEERSGSINIAVGENIHEVVITQSASQWFESFELIDIEGGTFYMGAQKDDESGIGYDLQAYQIEYPVHQVTLNSYAIGKYEVTQAQWEAAMGYNPSTNIGKQNPVEGVTWEQVQDFIALLKEKTGLHYRLPTEAEWEYAAKGGKLNEGFKYSGYSVLGACGWYYSNSESKTHEVGSKSPNGLGIYDMSGNVREWCNDWFDYYTYTDVDNPQGPDYGDMKVNRGGSWTTPAVNCRNTYRHTDSPNEASQDLGFRLALSIK</sequence>
<accession>A0ABS2F9M6</accession>
<dbReference type="Gene3D" id="2.60.40.10">
    <property type="entry name" value="Immunoglobulins"/>
    <property type="match status" value="2"/>
</dbReference>
<dbReference type="InterPro" id="IPR024361">
    <property type="entry name" value="BACON"/>
</dbReference>
<feature type="domain" description="BACON" evidence="2">
    <location>
        <begin position="139"/>
        <end position="190"/>
    </location>
</feature>
<evidence type="ECO:0000259" key="2">
    <source>
        <dbReference type="Pfam" id="PF13004"/>
    </source>
</evidence>
<gene>
    <name evidence="4" type="ORF">H6A24_10710</name>
</gene>
<dbReference type="SUPFAM" id="SSF56436">
    <property type="entry name" value="C-type lectin-like"/>
    <property type="match status" value="1"/>
</dbReference>
<comment type="caution">
    <text evidence="4">The sequence shown here is derived from an EMBL/GenBank/DDBJ whole genome shotgun (WGS) entry which is preliminary data.</text>
</comment>
<dbReference type="InterPro" id="IPR013783">
    <property type="entry name" value="Ig-like_fold"/>
</dbReference>
<proteinExistence type="predicted"/>
<protein>
    <submittedName>
        <fullName evidence="4">SUMF1/EgtB/PvdO family nonheme iron enzyme</fullName>
    </submittedName>
</protein>
<dbReference type="EMBL" id="JACJKJ010000012">
    <property type="protein sequence ID" value="MBM6806957.1"/>
    <property type="molecule type" value="Genomic_DNA"/>
</dbReference>
<reference evidence="4 5" key="1">
    <citation type="journal article" date="2021" name="Sci. Rep.">
        <title>The distribution of antibiotic resistance genes in chicken gut microbiota commensals.</title>
        <authorList>
            <person name="Juricova H."/>
            <person name="Matiasovicova J."/>
            <person name="Kubasova T."/>
            <person name="Cejkova D."/>
            <person name="Rychlik I."/>
        </authorList>
    </citation>
    <scope>NUCLEOTIDE SEQUENCE [LARGE SCALE GENOMIC DNA]</scope>
    <source>
        <strain evidence="4 5">An768</strain>
    </source>
</reference>
<dbReference type="RefSeq" id="WP_204500850.1">
    <property type="nucleotide sequence ID" value="NZ_JACJKJ010000012.1"/>
</dbReference>
<organism evidence="4 5">
    <name type="scientific">Bacteroides caecicola</name>
    <dbReference type="NCBI Taxonomy" id="1462569"/>
    <lineage>
        <taxon>Bacteria</taxon>
        <taxon>Pseudomonadati</taxon>
        <taxon>Bacteroidota</taxon>
        <taxon>Bacteroidia</taxon>
        <taxon>Bacteroidales</taxon>
        <taxon>Bacteroidaceae</taxon>
        <taxon>Bacteroides</taxon>
    </lineage>
</organism>
<dbReference type="Proteomes" id="UP000782117">
    <property type="component" value="Unassembled WGS sequence"/>
</dbReference>
<keyword evidence="5" id="KW-1185">Reference proteome</keyword>
<feature type="domain" description="Sulfatase-modifying factor enzyme-like" evidence="1">
    <location>
        <begin position="200"/>
        <end position="422"/>
    </location>
</feature>
<dbReference type="Gene3D" id="3.90.1580.10">
    <property type="entry name" value="paralog of FGE (formylglycine-generating enzyme)"/>
    <property type="match status" value="1"/>
</dbReference>
<evidence type="ECO:0000259" key="3">
    <source>
        <dbReference type="Pfam" id="PF19190"/>
    </source>
</evidence>
<feature type="domain" description="BACON" evidence="3">
    <location>
        <begin position="33"/>
        <end position="111"/>
    </location>
</feature>
<dbReference type="Pfam" id="PF03781">
    <property type="entry name" value="FGE-sulfatase"/>
    <property type="match status" value="1"/>
</dbReference>
<dbReference type="Pfam" id="PF13004">
    <property type="entry name" value="BACON"/>
    <property type="match status" value="1"/>
</dbReference>
<dbReference type="InterPro" id="IPR042095">
    <property type="entry name" value="SUMF_sf"/>
</dbReference>
<evidence type="ECO:0000313" key="5">
    <source>
        <dbReference type="Proteomes" id="UP000782117"/>
    </source>
</evidence>
<evidence type="ECO:0000259" key="1">
    <source>
        <dbReference type="Pfam" id="PF03781"/>
    </source>
</evidence>
<dbReference type="PANTHER" id="PTHR23150">
    <property type="entry name" value="SULFATASE MODIFYING FACTOR 1, 2"/>
    <property type="match status" value="1"/>
</dbReference>
<dbReference type="PANTHER" id="PTHR23150:SF19">
    <property type="entry name" value="FORMYLGLYCINE-GENERATING ENZYME"/>
    <property type="match status" value="1"/>
</dbReference>
<dbReference type="InterPro" id="IPR051043">
    <property type="entry name" value="Sulfatase_Mod_Factor_Kinase"/>
</dbReference>